<keyword evidence="5" id="KW-1185">Reference proteome</keyword>
<protein>
    <recommendedName>
        <fullName evidence="3">Disease resistance protein At4g27190-like leucine-rich repeats domain-containing protein</fullName>
    </recommendedName>
</protein>
<dbReference type="PANTHER" id="PTHR33463">
    <property type="entry name" value="NB-ARC DOMAIN-CONTAINING PROTEIN-RELATED"/>
    <property type="match status" value="1"/>
</dbReference>
<feature type="compositionally biased region" description="Basic and acidic residues" evidence="2">
    <location>
        <begin position="607"/>
        <end position="617"/>
    </location>
</feature>
<reference evidence="4" key="1">
    <citation type="submission" date="2023-10" db="EMBL/GenBank/DDBJ databases">
        <title>Chromosome-level genome of the transformable northern wattle, Acacia crassicarpa.</title>
        <authorList>
            <person name="Massaro I."/>
            <person name="Sinha N.R."/>
            <person name="Poethig S."/>
            <person name="Leichty A.R."/>
        </authorList>
    </citation>
    <scope>NUCLEOTIDE SEQUENCE</scope>
    <source>
        <strain evidence="4">Acra3RX</strain>
        <tissue evidence="4">Leaf</tissue>
    </source>
</reference>
<feature type="domain" description="Disease resistance protein At4g27190-like leucine-rich repeats" evidence="3">
    <location>
        <begin position="137"/>
        <end position="277"/>
    </location>
</feature>
<evidence type="ECO:0000313" key="4">
    <source>
        <dbReference type="EMBL" id="KAK4253301.1"/>
    </source>
</evidence>
<dbReference type="Gene3D" id="3.80.10.10">
    <property type="entry name" value="Ribonuclease Inhibitor"/>
    <property type="match status" value="3"/>
</dbReference>
<organism evidence="4 5">
    <name type="scientific">Acacia crassicarpa</name>
    <name type="common">northern wattle</name>
    <dbReference type="NCBI Taxonomy" id="499986"/>
    <lineage>
        <taxon>Eukaryota</taxon>
        <taxon>Viridiplantae</taxon>
        <taxon>Streptophyta</taxon>
        <taxon>Embryophyta</taxon>
        <taxon>Tracheophyta</taxon>
        <taxon>Spermatophyta</taxon>
        <taxon>Magnoliopsida</taxon>
        <taxon>eudicotyledons</taxon>
        <taxon>Gunneridae</taxon>
        <taxon>Pentapetalae</taxon>
        <taxon>rosids</taxon>
        <taxon>fabids</taxon>
        <taxon>Fabales</taxon>
        <taxon>Fabaceae</taxon>
        <taxon>Caesalpinioideae</taxon>
        <taxon>mimosoid clade</taxon>
        <taxon>Acacieae</taxon>
        <taxon>Acacia</taxon>
    </lineage>
</organism>
<feature type="region of interest" description="Disordered" evidence="2">
    <location>
        <begin position="569"/>
        <end position="617"/>
    </location>
</feature>
<dbReference type="InterPro" id="IPR050905">
    <property type="entry name" value="Plant_NBS-LRR"/>
</dbReference>
<dbReference type="Proteomes" id="UP001293593">
    <property type="component" value="Unassembled WGS sequence"/>
</dbReference>
<feature type="domain" description="Disease resistance protein At4g27190-like leucine-rich repeats" evidence="3">
    <location>
        <begin position="395"/>
        <end position="461"/>
    </location>
</feature>
<evidence type="ECO:0000256" key="2">
    <source>
        <dbReference type="SAM" id="MobiDB-lite"/>
    </source>
</evidence>
<evidence type="ECO:0000256" key="1">
    <source>
        <dbReference type="ARBA" id="ARBA00022821"/>
    </source>
</evidence>
<dbReference type="SUPFAM" id="SSF52047">
    <property type="entry name" value="RNI-like"/>
    <property type="match status" value="2"/>
</dbReference>
<dbReference type="EMBL" id="JAWXYG010000016">
    <property type="protein sequence ID" value="KAK4253301.1"/>
    <property type="molecule type" value="Genomic_DNA"/>
</dbReference>
<dbReference type="AlphaFoldDB" id="A0AAE1MB91"/>
<dbReference type="InterPro" id="IPR032675">
    <property type="entry name" value="LRR_dom_sf"/>
</dbReference>
<comment type="caution">
    <text evidence="4">The sequence shown here is derived from an EMBL/GenBank/DDBJ whole genome shotgun (WGS) entry which is preliminary data.</text>
</comment>
<keyword evidence="1" id="KW-0611">Plant defense</keyword>
<proteinExistence type="predicted"/>
<evidence type="ECO:0000259" key="3">
    <source>
        <dbReference type="Pfam" id="PF23247"/>
    </source>
</evidence>
<gene>
    <name evidence="4" type="ORF">QN277_010624</name>
</gene>
<name>A0AAE1MB91_9FABA</name>
<accession>A0AAE1MB91</accession>
<feature type="domain" description="Disease resistance protein At4g27190-like leucine-rich repeats" evidence="3">
    <location>
        <begin position="3"/>
        <end position="135"/>
    </location>
</feature>
<evidence type="ECO:0000313" key="5">
    <source>
        <dbReference type="Proteomes" id="UP001293593"/>
    </source>
</evidence>
<sequence length="617" mass="70943">MEMELQESSFTQLKTIEALQCDNKLNNFLSILLSRSYKLERLKIYRCELLQHVLDLTEFIAEEQRNIKFPNLNTMELLCLRNLNCIWNKDPRGVVELRKLVKLEIIECGLHKSPLSTALVEELVLLEALKIESCEMMEQVVEDDTEMQESSFRNLKDFQLACLPNLIKLHSGLCNVKFPELLSLRIENCPKFLSNQTLTIEGTPDFVPQNEMMHPCPKLQTLKLPGLAMLEDIWQGQDYRIPLCDLKDVEVDSFSKLRYMWIAKSENLERLVVRNCNFLGRLVLPSNCFNMTEIKISDCKILEEICIDPEQQKMNEKTIPNLGYIVLENLPKLSFFSLETCEFPSLRKLRIVNCPTLVTLPKNVSAKVDNSLNKQLELVLFEDIKEDSPPGVGKMKIPPQLESLELMGVPNLQLWTREPKVLEFEKLTSLKIINCGSFKKLFSISGAKQLSSLKLLALYGCIDMVHVLQGEGETGLQVMFKKLEKLVLKHLPKLTSFCEEDVDFGELPELKMVIVEDIPNMNTFVKQHVRTPKLKQVHVTYITKCWLGDLNQTIRDLHRSHNELKNEVWESDQSITRHHSDTAESSSDQSSTRHHSDTAESSSLQEINREKGKAPMK</sequence>
<dbReference type="InterPro" id="IPR057135">
    <property type="entry name" value="At4g27190-like_LRR"/>
</dbReference>
<dbReference type="Pfam" id="PF23247">
    <property type="entry name" value="LRR_RPS2"/>
    <property type="match status" value="3"/>
</dbReference>